<comment type="subcellular location">
    <subcellularLocation>
        <location evidence="6">Cell membrane</location>
        <topology evidence="6">Multi-pass membrane protein</topology>
    </subcellularLocation>
    <subcellularLocation>
        <location evidence="1">Membrane</location>
    </subcellularLocation>
</comment>
<protein>
    <recommendedName>
        <fullName evidence="6">SURF1-like protein</fullName>
    </recommendedName>
</protein>
<evidence type="ECO:0000256" key="4">
    <source>
        <dbReference type="ARBA" id="ARBA00022989"/>
    </source>
</evidence>
<evidence type="ECO:0000313" key="7">
    <source>
        <dbReference type="EMBL" id="ANB19084.1"/>
    </source>
</evidence>
<keyword evidence="6" id="KW-1003">Cell membrane</keyword>
<dbReference type="GO" id="GO:0005886">
    <property type="term" value="C:plasma membrane"/>
    <property type="evidence" value="ECO:0007669"/>
    <property type="project" value="UniProtKB-SubCell"/>
</dbReference>
<evidence type="ECO:0000256" key="2">
    <source>
        <dbReference type="ARBA" id="ARBA00007165"/>
    </source>
</evidence>
<sequence length="239" mass="26498">MNRRWHRPGWFAVALTLCGVALFSSLGSWQLRRAAEKEQLLAAFARTAQTAPVSLSEARRTASTQHFPHVRVEGRFDTAHAYLLDDQIRGQRTGVILYGVFEPLGGGPALLVNRGFLPRREDREMPVPAAETGPVALSGLYAPVPGSGLRLGGNALPGQTTWPKKTIYLDTDEIAADIGRALDDRVLLLDPDPASGFERIWTPELMPPERHRGYAFQWFSFVVAALAIFTLLHWRKESS</sequence>
<dbReference type="KEGG" id="dko:I596_3092"/>
<dbReference type="InterPro" id="IPR002994">
    <property type="entry name" value="Surf1/Shy1"/>
</dbReference>
<evidence type="ECO:0000256" key="1">
    <source>
        <dbReference type="ARBA" id="ARBA00004370"/>
    </source>
</evidence>
<name>A0A160DX57_9GAMM</name>
<evidence type="ECO:0000256" key="5">
    <source>
        <dbReference type="ARBA" id="ARBA00023136"/>
    </source>
</evidence>
<comment type="caution">
    <text evidence="6">Lacks conserved residue(s) required for the propagation of feature annotation.</text>
</comment>
<dbReference type="CDD" id="cd06662">
    <property type="entry name" value="SURF1"/>
    <property type="match status" value="1"/>
</dbReference>
<dbReference type="Pfam" id="PF02104">
    <property type="entry name" value="SURF1"/>
    <property type="match status" value="1"/>
</dbReference>
<dbReference type="InterPro" id="IPR045214">
    <property type="entry name" value="Surf1/Surf4"/>
</dbReference>
<reference evidence="7 8" key="1">
    <citation type="submission" date="2016-04" db="EMBL/GenBank/DDBJ databases">
        <title>Complete genome sequence of Dokdonella koreensis DS-123T.</title>
        <authorList>
            <person name="Kim J.F."/>
            <person name="Lee H."/>
            <person name="Kwak M.-J."/>
        </authorList>
    </citation>
    <scope>NUCLEOTIDE SEQUENCE [LARGE SCALE GENOMIC DNA]</scope>
    <source>
        <strain evidence="7 8">DS-123</strain>
    </source>
</reference>
<organism evidence="7 8">
    <name type="scientific">Dokdonella koreensis DS-123</name>
    <dbReference type="NCBI Taxonomy" id="1300342"/>
    <lineage>
        <taxon>Bacteria</taxon>
        <taxon>Pseudomonadati</taxon>
        <taxon>Pseudomonadota</taxon>
        <taxon>Gammaproteobacteria</taxon>
        <taxon>Lysobacterales</taxon>
        <taxon>Rhodanobacteraceae</taxon>
        <taxon>Dokdonella</taxon>
    </lineage>
</organism>
<evidence type="ECO:0000256" key="6">
    <source>
        <dbReference type="RuleBase" id="RU363076"/>
    </source>
</evidence>
<keyword evidence="5 6" id="KW-0472">Membrane</keyword>
<accession>A0A160DX57</accession>
<dbReference type="RefSeq" id="WP_067649442.1">
    <property type="nucleotide sequence ID" value="NZ_CP015249.1"/>
</dbReference>
<evidence type="ECO:0000313" key="8">
    <source>
        <dbReference type="Proteomes" id="UP000076830"/>
    </source>
</evidence>
<feature type="transmembrane region" description="Helical" evidence="6">
    <location>
        <begin position="215"/>
        <end position="234"/>
    </location>
</feature>
<dbReference type="PANTHER" id="PTHR23427">
    <property type="entry name" value="SURFEIT LOCUS PROTEIN"/>
    <property type="match status" value="1"/>
</dbReference>
<dbReference type="EMBL" id="CP015249">
    <property type="protein sequence ID" value="ANB19084.1"/>
    <property type="molecule type" value="Genomic_DNA"/>
</dbReference>
<gene>
    <name evidence="7" type="ORF">I596_3092</name>
</gene>
<dbReference type="OrthoDB" id="9789940at2"/>
<keyword evidence="4 6" id="KW-1133">Transmembrane helix</keyword>
<dbReference type="PANTHER" id="PTHR23427:SF2">
    <property type="entry name" value="SURFEIT LOCUS PROTEIN 1"/>
    <property type="match status" value="1"/>
</dbReference>
<dbReference type="STRING" id="1300342.I596_3092"/>
<evidence type="ECO:0000256" key="3">
    <source>
        <dbReference type="ARBA" id="ARBA00022692"/>
    </source>
</evidence>
<proteinExistence type="inferred from homology"/>
<comment type="similarity">
    <text evidence="2 6">Belongs to the SURF1 family.</text>
</comment>
<dbReference type="PROSITE" id="PS50895">
    <property type="entry name" value="SURF1"/>
    <property type="match status" value="1"/>
</dbReference>
<keyword evidence="8" id="KW-1185">Reference proteome</keyword>
<dbReference type="Proteomes" id="UP000076830">
    <property type="component" value="Chromosome"/>
</dbReference>
<keyword evidence="3 6" id="KW-0812">Transmembrane</keyword>
<dbReference type="AlphaFoldDB" id="A0A160DX57"/>